<evidence type="ECO:0000313" key="6">
    <source>
        <dbReference type="Proteomes" id="UP000318538"/>
    </source>
</evidence>
<protein>
    <submittedName>
        <fullName evidence="5">Transcriptional activator RfaH</fullName>
    </submittedName>
</protein>
<name>A0A517N8T0_9BACT</name>
<dbReference type="GO" id="GO:0031564">
    <property type="term" value="P:transcription antitermination"/>
    <property type="evidence" value="ECO:0007669"/>
    <property type="project" value="UniProtKB-KW"/>
</dbReference>
<gene>
    <name evidence="5" type="ORF">K227x_19230</name>
</gene>
<dbReference type="SMART" id="SM00739">
    <property type="entry name" value="KOW"/>
    <property type="match status" value="1"/>
</dbReference>
<dbReference type="GO" id="GO:0006354">
    <property type="term" value="P:DNA-templated transcription elongation"/>
    <property type="evidence" value="ECO:0007669"/>
    <property type="project" value="InterPro"/>
</dbReference>
<keyword evidence="2" id="KW-0805">Transcription regulation</keyword>
<evidence type="ECO:0000256" key="1">
    <source>
        <dbReference type="ARBA" id="ARBA00022814"/>
    </source>
</evidence>
<dbReference type="Gene3D" id="3.30.70.940">
    <property type="entry name" value="NusG, N-terminal domain"/>
    <property type="match status" value="1"/>
</dbReference>
<keyword evidence="6" id="KW-1185">Reference proteome</keyword>
<dbReference type="PANTHER" id="PTHR30265">
    <property type="entry name" value="RHO-INTERACTING TRANSCRIPTION TERMINATION FACTOR NUSG"/>
    <property type="match status" value="1"/>
</dbReference>
<dbReference type="GO" id="GO:0005829">
    <property type="term" value="C:cytosol"/>
    <property type="evidence" value="ECO:0007669"/>
    <property type="project" value="TreeGrafter"/>
</dbReference>
<evidence type="ECO:0000256" key="2">
    <source>
        <dbReference type="ARBA" id="ARBA00023015"/>
    </source>
</evidence>
<keyword evidence="1" id="KW-0889">Transcription antitermination</keyword>
<dbReference type="SUPFAM" id="SSF50104">
    <property type="entry name" value="Translation proteins SH3-like domain"/>
    <property type="match status" value="1"/>
</dbReference>
<dbReference type="CDD" id="cd09895">
    <property type="entry name" value="NGN_SP_UpxY"/>
    <property type="match status" value="1"/>
</dbReference>
<organism evidence="5 6">
    <name type="scientific">Rubripirellula lacrimiformis</name>
    <dbReference type="NCBI Taxonomy" id="1930273"/>
    <lineage>
        <taxon>Bacteria</taxon>
        <taxon>Pseudomonadati</taxon>
        <taxon>Planctomycetota</taxon>
        <taxon>Planctomycetia</taxon>
        <taxon>Pirellulales</taxon>
        <taxon>Pirellulaceae</taxon>
        <taxon>Rubripirellula</taxon>
    </lineage>
</organism>
<reference evidence="5 6" key="1">
    <citation type="submission" date="2019-02" db="EMBL/GenBank/DDBJ databases">
        <title>Deep-cultivation of Planctomycetes and their phenomic and genomic characterization uncovers novel biology.</title>
        <authorList>
            <person name="Wiegand S."/>
            <person name="Jogler M."/>
            <person name="Boedeker C."/>
            <person name="Pinto D."/>
            <person name="Vollmers J."/>
            <person name="Rivas-Marin E."/>
            <person name="Kohn T."/>
            <person name="Peeters S.H."/>
            <person name="Heuer A."/>
            <person name="Rast P."/>
            <person name="Oberbeckmann S."/>
            <person name="Bunk B."/>
            <person name="Jeske O."/>
            <person name="Meyerdierks A."/>
            <person name="Storesund J.E."/>
            <person name="Kallscheuer N."/>
            <person name="Luecker S."/>
            <person name="Lage O.M."/>
            <person name="Pohl T."/>
            <person name="Merkel B.J."/>
            <person name="Hornburger P."/>
            <person name="Mueller R.-W."/>
            <person name="Bruemmer F."/>
            <person name="Labrenz M."/>
            <person name="Spormann A.M."/>
            <person name="Op den Camp H."/>
            <person name="Overmann J."/>
            <person name="Amann R."/>
            <person name="Jetten M.S.M."/>
            <person name="Mascher T."/>
            <person name="Medema M.H."/>
            <person name="Devos D.P."/>
            <person name="Kaster A.-K."/>
            <person name="Ovreas L."/>
            <person name="Rohde M."/>
            <person name="Galperin M.Y."/>
            <person name="Jogler C."/>
        </authorList>
    </citation>
    <scope>NUCLEOTIDE SEQUENCE [LARGE SCALE GENOMIC DNA]</scope>
    <source>
        <strain evidence="5 6">K22_7</strain>
    </source>
</reference>
<evidence type="ECO:0000259" key="4">
    <source>
        <dbReference type="SMART" id="SM00739"/>
    </source>
</evidence>
<dbReference type="EMBL" id="CP036525">
    <property type="protein sequence ID" value="QDT03539.1"/>
    <property type="molecule type" value="Genomic_DNA"/>
</dbReference>
<evidence type="ECO:0000313" key="5">
    <source>
        <dbReference type="EMBL" id="QDT03539.1"/>
    </source>
</evidence>
<dbReference type="SUPFAM" id="SSF82679">
    <property type="entry name" value="N-utilization substance G protein NusG, N-terminal domain"/>
    <property type="match status" value="1"/>
</dbReference>
<dbReference type="InterPro" id="IPR008991">
    <property type="entry name" value="Translation_prot_SH3-like_sf"/>
</dbReference>
<feature type="domain" description="KOW" evidence="4">
    <location>
        <begin position="103"/>
        <end position="130"/>
    </location>
</feature>
<dbReference type="InterPro" id="IPR036735">
    <property type="entry name" value="NGN_dom_sf"/>
</dbReference>
<dbReference type="AlphaFoldDB" id="A0A517N8T0"/>
<sequence length="157" mass="17922">MYTKSRQEKQLMRHLRTIGVSHYAPQIANRRRSPAGRIRVTYQPLFRNYVFVCGDDDEARYQAVCTGCILQASKIDDVEPFVTDLRQIFNLIQMDVPLAVESRIEPGQTIRVKSGAFAGYEGTVLRRTQETHLLVSVRFMEQGVSVKLDDCQLEVIG</sequence>
<dbReference type="InterPro" id="IPR005824">
    <property type="entry name" value="KOW"/>
</dbReference>
<accession>A0A517N8T0</accession>
<dbReference type="KEGG" id="rlc:K227x_19230"/>
<dbReference type="Proteomes" id="UP000318538">
    <property type="component" value="Chromosome"/>
</dbReference>
<dbReference type="InterPro" id="IPR043425">
    <property type="entry name" value="NusG-like"/>
</dbReference>
<dbReference type="Pfam" id="PF02357">
    <property type="entry name" value="NusG"/>
    <property type="match status" value="1"/>
</dbReference>
<proteinExistence type="predicted"/>
<dbReference type="InterPro" id="IPR006645">
    <property type="entry name" value="NGN-like_dom"/>
</dbReference>
<dbReference type="PANTHER" id="PTHR30265:SF2">
    <property type="entry name" value="TRANSCRIPTION TERMINATION_ANTITERMINATION PROTEIN NUSG"/>
    <property type="match status" value="1"/>
</dbReference>
<keyword evidence="3" id="KW-0804">Transcription</keyword>
<evidence type="ECO:0000256" key="3">
    <source>
        <dbReference type="ARBA" id="ARBA00023163"/>
    </source>
</evidence>